<protein>
    <submittedName>
        <fullName evidence="7">FAD-binding protein</fullName>
    </submittedName>
</protein>
<dbReference type="OrthoDB" id="9811557at2"/>
<reference evidence="7 8" key="1">
    <citation type="submission" date="2019-08" db="EMBL/GenBank/DDBJ databases">
        <authorList>
            <person name="Dong K."/>
        </authorList>
    </citation>
    <scope>NUCLEOTIDE SEQUENCE [LARGE SCALE GENOMIC DNA]</scope>
    <source>
        <strain evidence="7 8">JCM14558</strain>
    </source>
</reference>
<evidence type="ECO:0000256" key="2">
    <source>
        <dbReference type="ARBA" id="ARBA00008000"/>
    </source>
</evidence>
<dbReference type="InterPro" id="IPR016169">
    <property type="entry name" value="FAD-bd_PCMH_sub2"/>
</dbReference>
<keyword evidence="5" id="KW-0560">Oxidoreductase</keyword>
<dbReference type="FunFam" id="3.30.70.2740:FF:000001">
    <property type="entry name" value="D-lactate dehydrogenase mitochondrial"/>
    <property type="match status" value="1"/>
</dbReference>
<dbReference type="GO" id="GO:0016491">
    <property type="term" value="F:oxidoreductase activity"/>
    <property type="evidence" value="ECO:0007669"/>
    <property type="project" value="UniProtKB-KW"/>
</dbReference>
<name>A0A5C8I4T7_9MICO</name>
<dbReference type="InterPro" id="IPR016171">
    <property type="entry name" value="Vanillyl_alc_oxidase_C-sub2"/>
</dbReference>
<keyword evidence="4" id="KW-0274">FAD</keyword>
<dbReference type="EMBL" id="VRSV01000001">
    <property type="protein sequence ID" value="TXK13716.1"/>
    <property type="molecule type" value="Genomic_DNA"/>
</dbReference>
<dbReference type="InterPro" id="IPR036318">
    <property type="entry name" value="FAD-bd_PCMH-like_sf"/>
</dbReference>
<evidence type="ECO:0000313" key="8">
    <source>
        <dbReference type="Proteomes" id="UP000321034"/>
    </source>
</evidence>
<accession>A0A5C8I4T7</accession>
<dbReference type="InterPro" id="IPR051914">
    <property type="entry name" value="FAD-linked_OxidoTrans_Type4"/>
</dbReference>
<evidence type="ECO:0000256" key="5">
    <source>
        <dbReference type="ARBA" id="ARBA00023002"/>
    </source>
</evidence>
<dbReference type="Pfam" id="PF01565">
    <property type="entry name" value="FAD_binding_4"/>
    <property type="match status" value="1"/>
</dbReference>
<dbReference type="Proteomes" id="UP000321034">
    <property type="component" value="Unassembled WGS sequence"/>
</dbReference>
<comment type="caution">
    <text evidence="7">The sequence shown here is derived from an EMBL/GenBank/DDBJ whole genome shotgun (WGS) entry which is preliminary data.</text>
</comment>
<comment type="similarity">
    <text evidence="2">Belongs to the FAD-binding oxidoreductase/transferase type 4 family.</text>
</comment>
<dbReference type="InterPro" id="IPR006094">
    <property type="entry name" value="Oxid_FAD_bind_N"/>
</dbReference>
<dbReference type="InterPro" id="IPR016166">
    <property type="entry name" value="FAD-bd_PCMH"/>
</dbReference>
<dbReference type="Gene3D" id="3.30.465.10">
    <property type="match status" value="1"/>
</dbReference>
<gene>
    <name evidence="7" type="ORF">FVP77_10195</name>
</gene>
<evidence type="ECO:0000259" key="6">
    <source>
        <dbReference type="PROSITE" id="PS51387"/>
    </source>
</evidence>
<dbReference type="Gene3D" id="3.30.70.2740">
    <property type="match status" value="1"/>
</dbReference>
<comment type="cofactor">
    <cofactor evidence="1">
        <name>FAD</name>
        <dbReference type="ChEBI" id="CHEBI:57692"/>
    </cofactor>
</comment>
<feature type="domain" description="FAD-binding PCMH-type" evidence="6">
    <location>
        <begin position="60"/>
        <end position="239"/>
    </location>
</feature>
<evidence type="ECO:0000256" key="4">
    <source>
        <dbReference type="ARBA" id="ARBA00022827"/>
    </source>
</evidence>
<dbReference type="SUPFAM" id="SSF55103">
    <property type="entry name" value="FAD-linked oxidases, C-terminal domain"/>
    <property type="match status" value="1"/>
</dbReference>
<keyword evidence="3" id="KW-0285">Flavoprotein</keyword>
<evidence type="ECO:0000256" key="3">
    <source>
        <dbReference type="ARBA" id="ARBA00022630"/>
    </source>
</evidence>
<dbReference type="Gene3D" id="1.10.45.10">
    <property type="entry name" value="Vanillyl-alcohol Oxidase, Chain A, domain 4"/>
    <property type="match status" value="1"/>
</dbReference>
<dbReference type="PANTHER" id="PTHR42934">
    <property type="entry name" value="GLYCOLATE OXIDASE SUBUNIT GLCD"/>
    <property type="match status" value="1"/>
</dbReference>
<organism evidence="7 8">
    <name type="scientific">Microbacterium hatanonis</name>
    <dbReference type="NCBI Taxonomy" id="404366"/>
    <lineage>
        <taxon>Bacteria</taxon>
        <taxon>Bacillati</taxon>
        <taxon>Actinomycetota</taxon>
        <taxon>Actinomycetes</taxon>
        <taxon>Micrococcales</taxon>
        <taxon>Microbacteriaceae</taxon>
        <taxon>Microbacterium</taxon>
    </lineage>
</organism>
<evidence type="ECO:0000256" key="1">
    <source>
        <dbReference type="ARBA" id="ARBA00001974"/>
    </source>
</evidence>
<dbReference type="InterPro" id="IPR004113">
    <property type="entry name" value="FAD-bd_oxidored_4_C"/>
</dbReference>
<proteinExistence type="inferred from homology"/>
<dbReference type="Pfam" id="PF02913">
    <property type="entry name" value="FAD-oxidase_C"/>
    <property type="match status" value="1"/>
</dbReference>
<keyword evidence="8" id="KW-1185">Reference proteome</keyword>
<evidence type="ECO:0000313" key="7">
    <source>
        <dbReference type="EMBL" id="TXK13716.1"/>
    </source>
</evidence>
<dbReference type="PANTHER" id="PTHR42934:SF2">
    <property type="entry name" value="GLYCOLATE OXIDASE SUBUNIT GLCD"/>
    <property type="match status" value="1"/>
</dbReference>
<dbReference type="AlphaFoldDB" id="A0A5C8I4T7"/>
<dbReference type="PROSITE" id="PS51387">
    <property type="entry name" value="FAD_PCMH"/>
    <property type="match status" value="1"/>
</dbReference>
<sequence>MGRRVCRAVTYGATQCPGHPYGGAVATAFVKTLRDLLSDGAVIDDPPVVAEHAFDASRTTAPVAAVLVRPRSTREVSAVLRAANDAGVPVVPQGARSGLVGAAAAIDGAVLLDLGALDRIVRIDPVDRIAVVQPGVVVADLQRAAAAVGLFYPPDPASAEWASIGGTIATNAGGMRCVKYGVTRDAVRSLEAVLADGEIVRTRAETVKGVAGLDLTSLFVGSEGTLGVITEATLALRPAPGPSRGVSAIFRDAASAFAAANVIASGSRLPSTLEFLDEVALRGIRLVRPELGIPDSAQAWLLAVTDEVIGSAEDLDGFEAAFLAHGAQAATRADDPEQLDHLFAARRALSPALVAVRGGATHGDLAVPRSQLPVLADAVVELRLRLGVEISLAGHVGDGNLHPTVVFDPGDADETARAREAEHELLVLAQRLGGTVAGEHGIGSVKLHAVDGEVPPRIRELQRAVKSVFDPRGILNPGRKL</sequence>
<dbReference type="SUPFAM" id="SSF56176">
    <property type="entry name" value="FAD-binding/transporter-associated domain-like"/>
    <property type="match status" value="1"/>
</dbReference>
<dbReference type="GO" id="GO:0071949">
    <property type="term" value="F:FAD binding"/>
    <property type="evidence" value="ECO:0007669"/>
    <property type="project" value="InterPro"/>
</dbReference>
<dbReference type="InterPro" id="IPR016164">
    <property type="entry name" value="FAD-linked_Oxase-like_C"/>
</dbReference>